<keyword evidence="3" id="KW-1185">Reference proteome</keyword>
<accession>V8NP34</accession>
<feature type="compositionally biased region" description="Basic and acidic residues" evidence="1">
    <location>
        <begin position="567"/>
        <end position="605"/>
    </location>
</feature>
<feature type="non-terminal residue" evidence="2">
    <location>
        <position position="1"/>
    </location>
</feature>
<feature type="compositionally biased region" description="Basic and acidic residues" evidence="1">
    <location>
        <begin position="96"/>
        <end position="165"/>
    </location>
</feature>
<sequence>MGVAFNNDGRKMDPFLRLVGSITKDKSRATLDPQPGLHLLANNNGLSWELIPRRMLLLAGSALKAPQSFTTQPSGIGSELAFHSYWQGGRRKRQRESKERESKGGRDEGKKERERGREKRRGEEKERKEIEKRGEDIDKGKEGGRRKEGRTQKKGGREGKEEKQRKCQQKPKSHPTTGAAHRLGEGQERKITYLTPPFFQMKMKSLIFCKQFRLASPAKGEVGRERGGRRADQIRHTSTPSPISALTWPPPQPACPPSSSVSEARARGGGAEGVSRLPNEASFINPPVPLLDWGHGWRHAEGRTDGRTDGQNRPFSMKILRLIRVMESGTCPSSSLVKRTRCDMIAAFQYLRAAPKKRGSSYSPKHQKATMELLATRRCGAPSPEVFKNRLDRSLKEVKLEGPPTSLSILLFWRRRRGEEERGGLWIHCPEGEMSRALANLAVINKSANEDRQFAPMAVIESAVSSVHRAPELRGPSAVASSWQGNYLAVTAGRPAVSNWKGTQVCQPGLAFLGGREEGNKSERERGEREKEGREGGGREGKRERKREEEEKEREKERERKERRKERKAEEREGGREEKEERERKRGEREGRKEEEKEREKGREGGRRKRRKEKDRGERGKKGGREGEEERERKEVREKEGKKKRRKERGEREWKGGGREGK</sequence>
<protein>
    <submittedName>
        <fullName evidence="2">Zinc finger CCCH domain-containing protein 18</fullName>
    </submittedName>
</protein>
<feature type="compositionally biased region" description="Basic and acidic residues" evidence="1">
    <location>
        <begin position="221"/>
        <end position="235"/>
    </location>
</feature>
<evidence type="ECO:0000313" key="3">
    <source>
        <dbReference type="Proteomes" id="UP000018936"/>
    </source>
</evidence>
<reference evidence="2 3" key="1">
    <citation type="journal article" date="2013" name="Proc. Natl. Acad. Sci. U.S.A.">
        <title>The king cobra genome reveals dynamic gene evolution and adaptation in the snake venom system.</title>
        <authorList>
            <person name="Vonk F.J."/>
            <person name="Casewell N.R."/>
            <person name="Henkel C.V."/>
            <person name="Heimberg A.M."/>
            <person name="Jansen H.J."/>
            <person name="McCleary R.J."/>
            <person name="Kerkkamp H.M."/>
            <person name="Vos R.A."/>
            <person name="Guerreiro I."/>
            <person name="Calvete J.J."/>
            <person name="Wuster W."/>
            <person name="Woods A.E."/>
            <person name="Logan J.M."/>
            <person name="Harrison R.A."/>
            <person name="Castoe T.A."/>
            <person name="de Koning A.P."/>
            <person name="Pollock D.D."/>
            <person name="Yandell M."/>
            <person name="Calderon D."/>
            <person name="Renjifo C."/>
            <person name="Currier R.B."/>
            <person name="Salgado D."/>
            <person name="Pla D."/>
            <person name="Sanz L."/>
            <person name="Hyder A.S."/>
            <person name="Ribeiro J.M."/>
            <person name="Arntzen J.W."/>
            <person name="van den Thillart G.E."/>
            <person name="Boetzer M."/>
            <person name="Pirovano W."/>
            <person name="Dirks R.P."/>
            <person name="Spaink H.P."/>
            <person name="Duboule D."/>
            <person name="McGlinn E."/>
            <person name="Kini R.M."/>
            <person name="Richardson M.K."/>
        </authorList>
    </citation>
    <scope>NUCLEOTIDE SEQUENCE</scope>
    <source>
        <tissue evidence="2">Blood</tissue>
    </source>
</reference>
<gene>
    <name evidence="2" type="primary">ZC3H18</name>
    <name evidence="2" type="ORF">L345_10395</name>
</gene>
<feature type="region of interest" description="Disordered" evidence="1">
    <location>
        <begin position="87"/>
        <end position="188"/>
    </location>
</feature>
<feature type="region of interest" description="Disordered" evidence="1">
    <location>
        <begin position="219"/>
        <end position="279"/>
    </location>
</feature>
<proteinExistence type="predicted"/>
<dbReference type="AlphaFoldDB" id="V8NP34"/>
<feature type="compositionally biased region" description="Basic and acidic residues" evidence="1">
    <location>
        <begin position="614"/>
        <end position="641"/>
    </location>
</feature>
<feature type="compositionally biased region" description="Basic and acidic residues" evidence="1">
    <location>
        <begin position="648"/>
        <end position="662"/>
    </location>
</feature>
<comment type="caution">
    <text evidence="2">The sequence shown here is derived from an EMBL/GenBank/DDBJ whole genome shotgun (WGS) entry which is preliminary data.</text>
</comment>
<dbReference type="EMBL" id="AZIM01002540">
    <property type="protein sequence ID" value="ETE63840.1"/>
    <property type="molecule type" value="Genomic_DNA"/>
</dbReference>
<dbReference type="Proteomes" id="UP000018936">
    <property type="component" value="Unassembled WGS sequence"/>
</dbReference>
<feature type="compositionally biased region" description="Basic and acidic residues" evidence="1">
    <location>
        <begin position="515"/>
        <end position="560"/>
    </location>
</feature>
<name>V8NP34_OPHHA</name>
<evidence type="ECO:0000313" key="2">
    <source>
        <dbReference type="EMBL" id="ETE63840.1"/>
    </source>
</evidence>
<organism evidence="2 3">
    <name type="scientific">Ophiophagus hannah</name>
    <name type="common">King cobra</name>
    <name type="synonym">Naja hannah</name>
    <dbReference type="NCBI Taxonomy" id="8665"/>
    <lineage>
        <taxon>Eukaryota</taxon>
        <taxon>Metazoa</taxon>
        <taxon>Chordata</taxon>
        <taxon>Craniata</taxon>
        <taxon>Vertebrata</taxon>
        <taxon>Euteleostomi</taxon>
        <taxon>Lepidosauria</taxon>
        <taxon>Squamata</taxon>
        <taxon>Bifurcata</taxon>
        <taxon>Unidentata</taxon>
        <taxon>Episquamata</taxon>
        <taxon>Toxicofera</taxon>
        <taxon>Serpentes</taxon>
        <taxon>Colubroidea</taxon>
        <taxon>Elapidae</taxon>
        <taxon>Elapinae</taxon>
        <taxon>Ophiophagus</taxon>
    </lineage>
</organism>
<evidence type="ECO:0000256" key="1">
    <source>
        <dbReference type="SAM" id="MobiDB-lite"/>
    </source>
</evidence>
<feature type="region of interest" description="Disordered" evidence="1">
    <location>
        <begin position="511"/>
        <end position="662"/>
    </location>
</feature>